<sequence>MGNHWLSPKVWIYVSLLLFLLTMVACGGTSAEPQIIEKQVIVEKEIIKEVPVEKQVIVREEVVREVIKEVPVDREVIKEIIKEVPKEIVVERMVVPTAQPIVEAGSILSFPQAGKDGVPKSVSKFTMATDSWGGSDLNPWQLAGTTFLQDLFNLNIMRQHPNGKIAAYWAETFEQTEKGITFKLNPNAKFQDGNPADAQALYDNFMGLGWDYKKYGYDKPSWTSGRTISNVDPERMKVISPTEIFVATKGPKPIFMWELGGNGYHGWWAGNPASLHKGPEGYLEDPAGGGPFIIADWDPGVRIVFNRWDDFWADYPWYHKPQYETFEMLTVPDHAARYALLKSEQADMVYNVPWPIAKGITRSEDSDRGMNPGQGDLWTQTYMANGMLVLDFNLPYRLRQSKYPEGRVDEAGVDINYFPYPEGFEEDPTLDSRVRQALNLAIDKRAISKGPHFGMSFPIGSIWHAGSFGARENVVFNPSPYDPEMAKRLLAEAGYENGFEITGHFGQFAGRPGIPETVDAVSSYWKDIGVKVTWEEHDPSDFVNGFRFNRLKWTQVSLRTWGRQDHSGREAVLYRPASGYTG</sequence>
<feature type="domain" description="Solute-binding protein family 5" evidence="1">
    <location>
        <begin position="170"/>
        <end position="541"/>
    </location>
</feature>
<dbReference type="Gene3D" id="3.10.105.10">
    <property type="entry name" value="Dipeptide-binding Protein, Domain 3"/>
    <property type="match status" value="1"/>
</dbReference>
<dbReference type="GO" id="GO:0015833">
    <property type="term" value="P:peptide transport"/>
    <property type="evidence" value="ECO:0007669"/>
    <property type="project" value="TreeGrafter"/>
</dbReference>
<reference evidence="2" key="1">
    <citation type="submission" date="2018-05" db="EMBL/GenBank/DDBJ databases">
        <authorList>
            <person name="Lanie J.A."/>
            <person name="Ng W.-L."/>
            <person name="Kazmierczak K.M."/>
            <person name="Andrzejewski T.M."/>
            <person name="Davidsen T.M."/>
            <person name="Wayne K.J."/>
            <person name="Tettelin H."/>
            <person name="Glass J.I."/>
            <person name="Rusch D."/>
            <person name="Podicherti R."/>
            <person name="Tsui H.-C.T."/>
            <person name="Winkler M.E."/>
        </authorList>
    </citation>
    <scope>NUCLEOTIDE SEQUENCE</scope>
</reference>
<dbReference type="AlphaFoldDB" id="A0A382C807"/>
<gene>
    <name evidence="2" type="ORF">METZ01_LOCUS175050</name>
</gene>
<dbReference type="InterPro" id="IPR000914">
    <property type="entry name" value="SBP_5_dom"/>
</dbReference>
<protein>
    <recommendedName>
        <fullName evidence="1">Solute-binding protein family 5 domain-containing protein</fullName>
    </recommendedName>
</protein>
<dbReference type="InterPro" id="IPR039424">
    <property type="entry name" value="SBP_5"/>
</dbReference>
<dbReference type="Gene3D" id="3.40.190.10">
    <property type="entry name" value="Periplasmic binding protein-like II"/>
    <property type="match status" value="1"/>
</dbReference>
<dbReference type="GO" id="GO:1904680">
    <property type="term" value="F:peptide transmembrane transporter activity"/>
    <property type="evidence" value="ECO:0007669"/>
    <property type="project" value="TreeGrafter"/>
</dbReference>
<dbReference type="SUPFAM" id="SSF53850">
    <property type="entry name" value="Periplasmic binding protein-like II"/>
    <property type="match status" value="1"/>
</dbReference>
<organism evidence="2">
    <name type="scientific">marine metagenome</name>
    <dbReference type="NCBI Taxonomy" id="408172"/>
    <lineage>
        <taxon>unclassified sequences</taxon>
        <taxon>metagenomes</taxon>
        <taxon>ecological metagenomes</taxon>
    </lineage>
</organism>
<name>A0A382C807_9ZZZZ</name>
<evidence type="ECO:0000259" key="1">
    <source>
        <dbReference type="Pfam" id="PF00496"/>
    </source>
</evidence>
<accession>A0A382C807</accession>
<dbReference type="PANTHER" id="PTHR30290">
    <property type="entry name" value="PERIPLASMIC BINDING COMPONENT OF ABC TRANSPORTER"/>
    <property type="match status" value="1"/>
</dbReference>
<dbReference type="CDD" id="cd00995">
    <property type="entry name" value="PBP2_NikA_DppA_OppA_like"/>
    <property type="match status" value="1"/>
</dbReference>
<dbReference type="EMBL" id="UINC01033238">
    <property type="protein sequence ID" value="SVB22196.1"/>
    <property type="molecule type" value="Genomic_DNA"/>
</dbReference>
<evidence type="ECO:0000313" key="2">
    <source>
        <dbReference type="EMBL" id="SVB22196.1"/>
    </source>
</evidence>
<proteinExistence type="predicted"/>
<dbReference type="Pfam" id="PF00496">
    <property type="entry name" value="SBP_bac_5"/>
    <property type="match status" value="1"/>
</dbReference>
<feature type="non-terminal residue" evidence="2">
    <location>
        <position position="582"/>
    </location>
</feature>